<dbReference type="STRING" id="303518.ENSPNYP00000012697"/>
<dbReference type="PANTHER" id="PTHR16096">
    <property type="entry name" value="MICROTUBULE-ASSOCIATED PROTEIN 11"/>
    <property type="match status" value="1"/>
</dbReference>
<protein>
    <submittedName>
        <fullName evidence="3">Microtubule associated protein 1</fullName>
    </submittedName>
</protein>
<dbReference type="InterPro" id="IPR055453">
    <property type="entry name" value="TRAPP14_N"/>
</dbReference>
<evidence type="ECO:0000313" key="3">
    <source>
        <dbReference type="Ensembl" id="ENSPNYP00000012697.1"/>
    </source>
</evidence>
<organism evidence="3">
    <name type="scientific">Pundamilia nyererei</name>
    <dbReference type="NCBI Taxonomy" id="303518"/>
    <lineage>
        <taxon>Eukaryota</taxon>
        <taxon>Metazoa</taxon>
        <taxon>Chordata</taxon>
        <taxon>Craniata</taxon>
        <taxon>Vertebrata</taxon>
        <taxon>Euteleostomi</taxon>
        <taxon>Actinopterygii</taxon>
        <taxon>Neopterygii</taxon>
        <taxon>Teleostei</taxon>
        <taxon>Neoteleostei</taxon>
        <taxon>Acanthomorphata</taxon>
        <taxon>Ovalentaria</taxon>
        <taxon>Cichlomorphae</taxon>
        <taxon>Cichliformes</taxon>
        <taxon>Cichlidae</taxon>
        <taxon>African cichlids</taxon>
        <taxon>Pseudocrenilabrinae</taxon>
        <taxon>Haplochromini</taxon>
        <taxon>Pundamilia</taxon>
    </lineage>
</organism>
<feature type="domain" description="TRAPP14 C-terminal" evidence="2">
    <location>
        <begin position="436"/>
        <end position="483"/>
    </location>
</feature>
<dbReference type="Ensembl" id="ENSPNYT00000013007.1">
    <property type="protein sequence ID" value="ENSPNYP00000012697.1"/>
    <property type="gene ID" value="ENSPNYG00000009580.1"/>
</dbReference>
<evidence type="ECO:0000259" key="1">
    <source>
        <dbReference type="Pfam" id="PF15806"/>
    </source>
</evidence>
<dbReference type="GO" id="GO:0042127">
    <property type="term" value="P:regulation of cell population proliferation"/>
    <property type="evidence" value="ECO:0007669"/>
    <property type="project" value="Ensembl"/>
</dbReference>
<sequence>MESQYKFCLYFPVAQISSLSDAANYTTLPQRKNVYLGETLQFLLVLRFRGLTDRDDGALSRKDLGGSLCALASVCAAESWRQTPAEQCDRTSKQSGRRRGDKQTFTQCHQLLSHKCSPSSAAMHSETEQSAWVLEDQLIFCLTVSLDKLPVSTRKAKVGHTCMHVHVVCVCWVTFSSVMNCSSQDRMCVKDVKILPNYNSSYLPVMPDVHMHSVCKCFASREITMASFCRLDNKSSHLPCMLSALEEQTFIFQLQLQEKEEQQSSKGLEVPLLAVLQWHSPVHPAMRCISTCYSIPSVHLNRPELVMMASCPRTIRPQQHFLVKYTLLNNLQDFLAVRLIWNSEGEYQILQTVSSVGWLPFPLEMVRSSVIQEVLRVELLLLQLEMSRVIVLGIYRLPHWLLSGQVFQGVPPGGNPVADPRQTGKTISLCCHGNDLASGAMAELQTTTSPAGTVNRAPHLPPDPSFVSLVKIAKRECKVLVLE</sequence>
<feature type="domain" description="TRAPP14 N-terminal" evidence="1">
    <location>
        <begin position="6"/>
        <end position="161"/>
    </location>
</feature>
<feature type="domain" description="TRAPP14 N-terminal" evidence="1">
    <location>
        <begin position="170"/>
        <end position="304"/>
    </location>
</feature>
<accession>A0A3B4FQ55</accession>
<dbReference type="InterPro" id="IPR055452">
    <property type="entry name" value="TRAPP14_C"/>
</dbReference>
<dbReference type="Pfam" id="PF23652">
    <property type="entry name" value="TRAPP14_C"/>
    <property type="match status" value="2"/>
</dbReference>
<reference evidence="3" key="1">
    <citation type="submission" date="2023-09" db="UniProtKB">
        <authorList>
            <consortium name="Ensembl"/>
        </authorList>
    </citation>
    <scope>IDENTIFICATION</scope>
</reference>
<dbReference type="GeneTree" id="ENSGT00390000014725"/>
<feature type="domain" description="TRAPP14 C-terminal" evidence="2">
    <location>
        <begin position="305"/>
        <end position="346"/>
    </location>
</feature>
<dbReference type="AlphaFoldDB" id="A0A3B4FQ55"/>
<name>A0A3B4FQ55_9CICH</name>
<dbReference type="GO" id="GO:0043014">
    <property type="term" value="F:alpha-tubulin binding"/>
    <property type="evidence" value="ECO:0007669"/>
    <property type="project" value="InterPro"/>
</dbReference>
<dbReference type="PANTHER" id="PTHR16096:SF8">
    <property type="entry name" value="TRAFFICKING PROTEIN PARTICLE COMPLEX SUBUNIT 14"/>
    <property type="match status" value="1"/>
</dbReference>
<evidence type="ECO:0000259" key="2">
    <source>
        <dbReference type="Pfam" id="PF23652"/>
    </source>
</evidence>
<dbReference type="Pfam" id="PF15806">
    <property type="entry name" value="TRAPP14_N"/>
    <property type="match status" value="2"/>
</dbReference>
<dbReference type="GO" id="GO:0060271">
    <property type="term" value="P:cilium assembly"/>
    <property type="evidence" value="ECO:0007669"/>
    <property type="project" value="Ensembl"/>
</dbReference>
<dbReference type="InterPro" id="IPR031626">
    <property type="entry name" value="TRAPPC14"/>
</dbReference>
<proteinExistence type="predicted"/>
<dbReference type="GO" id="GO:1990071">
    <property type="term" value="C:TRAPPII protein complex"/>
    <property type="evidence" value="ECO:0007669"/>
    <property type="project" value="TreeGrafter"/>
</dbReference>